<accession>A0A1H8Y8C3</accession>
<dbReference type="RefSeq" id="WP_091620696.1">
    <property type="nucleotide sequence ID" value="NZ_FOEF01000012.1"/>
</dbReference>
<dbReference type="Pfam" id="PF00501">
    <property type="entry name" value="AMP-binding"/>
    <property type="match status" value="1"/>
</dbReference>
<dbReference type="Pfam" id="PF13193">
    <property type="entry name" value="AMP-binding_C"/>
    <property type="match status" value="1"/>
</dbReference>
<dbReference type="Pfam" id="PF00668">
    <property type="entry name" value="Condensation"/>
    <property type="match status" value="1"/>
</dbReference>
<dbReference type="InterPro" id="IPR025110">
    <property type="entry name" value="AMP-bd_C"/>
</dbReference>
<dbReference type="Gene3D" id="3.40.50.12780">
    <property type="entry name" value="N-terminal domain of ligase-like"/>
    <property type="match status" value="1"/>
</dbReference>
<keyword evidence="2" id="KW-0596">Phosphopantetheine</keyword>
<protein>
    <submittedName>
        <fullName evidence="5">Amino acid adenylation domain-containing protein</fullName>
    </submittedName>
</protein>
<dbReference type="InterPro" id="IPR006162">
    <property type="entry name" value="Ppantetheine_attach_site"/>
</dbReference>
<proteinExistence type="predicted"/>
<dbReference type="Gene3D" id="1.10.1200.10">
    <property type="entry name" value="ACP-like"/>
    <property type="match status" value="1"/>
</dbReference>
<comment type="cofactor">
    <cofactor evidence="1">
        <name>pantetheine 4'-phosphate</name>
        <dbReference type="ChEBI" id="CHEBI:47942"/>
    </cofactor>
</comment>
<dbReference type="GO" id="GO:0031177">
    <property type="term" value="F:phosphopantetheine binding"/>
    <property type="evidence" value="ECO:0007669"/>
    <property type="project" value="InterPro"/>
</dbReference>
<dbReference type="PROSITE" id="PS50075">
    <property type="entry name" value="CARRIER"/>
    <property type="match status" value="1"/>
</dbReference>
<dbReference type="PROSITE" id="PS00012">
    <property type="entry name" value="PHOSPHOPANTETHEINE"/>
    <property type="match status" value="1"/>
</dbReference>
<sequence>MASDLTPSPTAQQRPASAAQRRALAQLRLKASVADEISRTHWIDGGLDTAALVRAVAEVVRSRDMLRARLLVTAEGGAVQEIHEDCEIEVVPLDGGRSALLEAVERSRAAPLTERLAWFQAVVYPGQDGHGLLLRMHHGLVDGHAVGLVERQLWSILDGAPAGVHPQYADQTDEEVDPAAVSWWEDRLAGTGPATVIPDHSGPQEFSAGSVALDLAPEATAAVRETARRLRTTPLTVLLAAHLTTIGTFSGQTDVVAATPYLNRETVRARHLVGPLVNLLPIRVRLRGVDQTDIIAAVGAELRAALSRAEVPFDRIAAGSAGDGGFGIVRTALVVNRPETAPAIRCGAVTRVELPMIALRWDFVVTLREAGDRLTGALLYRTDRYTESTAQSVRDTFVAHLTGTAPTTTRPVPARPGDLVPDALGRLLDLAGFADDDPVVVSGDVPMSRKHFDTITTAYAARIAPGDRVGLALPDPAHQAAALLATWRRGAAAVLLDHRHPPERRAAVLDDAKPRVVFTEPLEPAEPSDATEISPHGEELAYLVYTSGTDGRPKGVAATYANLAYLLSTVAAVQAPVAGWNPLGAGFDGWLWATLLPWASGHPVVFPASGVADVIGAESSVTLTPTMLAALDPATAPWTIVAAGEALPAVAARQWSGHRLLNAYGPTETTVCASWADSAAGEDPASVGRPAPGTLVYLTDEWLRPVPRGAIGELCVAGPGVTRGYHGRPGLTARNYVANPFAADGSRLYRTGDLARLGADGLLRYVGRRDAQAKIAGIRIELGEIAAVVTSCPDVLEAGAVLHTGDDGPEIRVGVVTEEEGLPPTLAAEIDRTCDNRLLPEMRPAHVAAVRKLPRTANGKLDRPALARMLADTLAPAPTLGGDVRARLAAAWSSILAVPVDDYDRTFFSYGGHSLTAARTVARLRDEFGGSIPITVFFAHPTVNEFAAWLEARG</sequence>
<keyword evidence="3" id="KW-0597">Phosphoprotein</keyword>
<dbReference type="Gene3D" id="3.30.300.30">
    <property type="match status" value="1"/>
</dbReference>
<organism evidence="5 6">
    <name type="scientific">Amycolatopsis saalfeldensis</name>
    <dbReference type="NCBI Taxonomy" id="394193"/>
    <lineage>
        <taxon>Bacteria</taxon>
        <taxon>Bacillati</taxon>
        <taxon>Actinomycetota</taxon>
        <taxon>Actinomycetes</taxon>
        <taxon>Pseudonocardiales</taxon>
        <taxon>Pseudonocardiaceae</taxon>
        <taxon>Amycolatopsis</taxon>
    </lineage>
</organism>
<dbReference type="SUPFAM" id="SSF56801">
    <property type="entry name" value="Acetyl-CoA synthetase-like"/>
    <property type="match status" value="1"/>
</dbReference>
<dbReference type="GO" id="GO:0044550">
    <property type="term" value="P:secondary metabolite biosynthetic process"/>
    <property type="evidence" value="ECO:0007669"/>
    <property type="project" value="TreeGrafter"/>
</dbReference>
<dbReference type="GO" id="GO:0043041">
    <property type="term" value="P:amino acid activation for nonribosomal peptide biosynthetic process"/>
    <property type="evidence" value="ECO:0007669"/>
    <property type="project" value="TreeGrafter"/>
</dbReference>
<dbReference type="InterPro" id="IPR020806">
    <property type="entry name" value="PKS_PP-bd"/>
</dbReference>
<dbReference type="GO" id="GO:0005737">
    <property type="term" value="C:cytoplasm"/>
    <property type="evidence" value="ECO:0007669"/>
    <property type="project" value="TreeGrafter"/>
</dbReference>
<dbReference type="STRING" id="394193.SAMN04489732_11225"/>
<name>A0A1H8Y8C3_9PSEU</name>
<dbReference type="Pfam" id="PF00550">
    <property type="entry name" value="PP-binding"/>
    <property type="match status" value="1"/>
</dbReference>
<dbReference type="InterPro" id="IPR036736">
    <property type="entry name" value="ACP-like_sf"/>
</dbReference>
<dbReference type="PANTHER" id="PTHR45527:SF1">
    <property type="entry name" value="FATTY ACID SYNTHASE"/>
    <property type="match status" value="1"/>
</dbReference>
<dbReference type="GO" id="GO:0003824">
    <property type="term" value="F:catalytic activity"/>
    <property type="evidence" value="ECO:0007669"/>
    <property type="project" value="InterPro"/>
</dbReference>
<dbReference type="SUPFAM" id="SSF47336">
    <property type="entry name" value="ACP-like"/>
    <property type="match status" value="1"/>
</dbReference>
<dbReference type="InterPro" id="IPR045851">
    <property type="entry name" value="AMP-bd_C_sf"/>
</dbReference>
<dbReference type="InterPro" id="IPR001242">
    <property type="entry name" value="Condensation_dom"/>
</dbReference>
<dbReference type="Gene3D" id="3.30.559.10">
    <property type="entry name" value="Chloramphenicol acetyltransferase-like domain"/>
    <property type="match status" value="1"/>
</dbReference>
<dbReference type="Gene3D" id="3.30.559.30">
    <property type="entry name" value="Nonribosomal peptide synthetase, condensation domain"/>
    <property type="match status" value="1"/>
</dbReference>
<evidence type="ECO:0000256" key="3">
    <source>
        <dbReference type="ARBA" id="ARBA00022553"/>
    </source>
</evidence>
<dbReference type="AlphaFoldDB" id="A0A1H8Y8C3"/>
<gene>
    <name evidence="5" type="ORF">SAMN04489732_11225</name>
</gene>
<dbReference type="SMART" id="SM00823">
    <property type="entry name" value="PKS_PP"/>
    <property type="match status" value="1"/>
</dbReference>
<dbReference type="GO" id="GO:0008610">
    <property type="term" value="P:lipid biosynthetic process"/>
    <property type="evidence" value="ECO:0007669"/>
    <property type="project" value="UniProtKB-ARBA"/>
</dbReference>
<dbReference type="Proteomes" id="UP000198582">
    <property type="component" value="Unassembled WGS sequence"/>
</dbReference>
<dbReference type="InterPro" id="IPR023213">
    <property type="entry name" value="CAT-like_dom_sf"/>
</dbReference>
<evidence type="ECO:0000313" key="5">
    <source>
        <dbReference type="EMBL" id="SEP48395.1"/>
    </source>
</evidence>
<dbReference type="InterPro" id="IPR009081">
    <property type="entry name" value="PP-bd_ACP"/>
</dbReference>
<reference evidence="5 6" key="1">
    <citation type="submission" date="2016-10" db="EMBL/GenBank/DDBJ databases">
        <authorList>
            <person name="de Groot N.N."/>
        </authorList>
    </citation>
    <scope>NUCLEOTIDE SEQUENCE [LARGE SCALE GENOMIC DNA]</scope>
    <source>
        <strain evidence="5 6">DSM 44993</strain>
    </source>
</reference>
<dbReference type="OrthoDB" id="2472181at2"/>
<keyword evidence="6" id="KW-1185">Reference proteome</keyword>
<evidence type="ECO:0000256" key="2">
    <source>
        <dbReference type="ARBA" id="ARBA00022450"/>
    </source>
</evidence>
<evidence type="ECO:0000256" key="1">
    <source>
        <dbReference type="ARBA" id="ARBA00001957"/>
    </source>
</evidence>
<dbReference type="InterPro" id="IPR042099">
    <property type="entry name" value="ANL_N_sf"/>
</dbReference>
<dbReference type="SUPFAM" id="SSF52777">
    <property type="entry name" value="CoA-dependent acyltransferases"/>
    <property type="match status" value="2"/>
</dbReference>
<evidence type="ECO:0000259" key="4">
    <source>
        <dbReference type="PROSITE" id="PS50075"/>
    </source>
</evidence>
<dbReference type="EMBL" id="FOEF01000012">
    <property type="protein sequence ID" value="SEP48395.1"/>
    <property type="molecule type" value="Genomic_DNA"/>
</dbReference>
<feature type="domain" description="Carrier" evidence="4">
    <location>
        <begin position="879"/>
        <end position="954"/>
    </location>
</feature>
<dbReference type="InterPro" id="IPR000873">
    <property type="entry name" value="AMP-dep_synth/lig_dom"/>
</dbReference>
<dbReference type="PANTHER" id="PTHR45527">
    <property type="entry name" value="NONRIBOSOMAL PEPTIDE SYNTHETASE"/>
    <property type="match status" value="1"/>
</dbReference>
<evidence type="ECO:0000313" key="6">
    <source>
        <dbReference type="Proteomes" id="UP000198582"/>
    </source>
</evidence>